<dbReference type="Proteomes" id="UP001195769">
    <property type="component" value="Unassembled WGS sequence"/>
</dbReference>
<keyword evidence="3" id="KW-1185">Reference proteome</keyword>
<dbReference type="AlphaFoldDB" id="A0AAD4DPM2"/>
<evidence type="ECO:0000313" key="3">
    <source>
        <dbReference type="Proteomes" id="UP001195769"/>
    </source>
</evidence>
<accession>A0AAD4DPM2</accession>
<comment type="caution">
    <text evidence="2">The sequence shown here is derived from an EMBL/GenBank/DDBJ whole genome shotgun (WGS) entry which is preliminary data.</text>
</comment>
<dbReference type="GeneID" id="64663022"/>
<feature type="region of interest" description="Disordered" evidence="1">
    <location>
        <begin position="51"/>
        <end position="91"/>
    </location>
</feature>
<name>A0AAD4DPM2_9AGAM</name>
<dbReference type="RefSeq" id="XP_041217171.1">
    <property type="nucleotide sequence ID" value="XM_041368724.1"/>
</dbReference>
<organism evidence="2 3">
    <name type="scientific">Suillus fuscotomentosus</name>
    <dbReference type="NCBI Taxonomy" id="1912939"/>
    <lineage>
        <taxon>Eukaryota</taxon>
        <taxon>Fungi</taxon>
        <taxon>Dikarya</taxon>
        <taxon>Basidiomycota</taxon>
        <taxon>Agaricomycotina</taxon>
        <taxon>Agaricomycetes</taxon>
        <taxon>Agaricomycetidae</taxon>
        <taxon>Boletales</taxon>
        <taxon>Suillineae</taxon>
        <taxon>Suillaceae</taxon>
        <taxon>Suillus</taxon>
    </lineage>
</organism>
<evidence type="ECO:0000256" key="1">
    <source>
        <dbReference type="SAM" id="MobiDB-lite"/>
    </source>
</evidence>
<feature type="compositionally biased region" description="Basic and acidic residues" evidence="1">
    <location>
        <begin position="68"/>
        <end position="85"/>
    </location>
</feature>
<sequence>MPRSQTLEVQVTELMGSDIRSNAIPPLVFQPPTCLPHFIAPVMVRHGIHAAGSMKTETTAQPRKTKRKAEESENDSKEAEKKFMLDEVDDGNTGTTHVEHKMVSVKTFNAVAPDAILADTSATELVNNKGFWDEKTRPVGWGLDSNIATMVELSMCYHPRQCDKCVKLKVPCIVLPDKKPGCIRLFCANCDEMKIACTIDSAGVRQRLQVKAKEAVGELKINRLSKCPRSCAKKPHPAAKNLAKSAPAKIMKPATCSSSCVAQTVTVDDPPTLWSPHFGHLLG</sequence>
<evidence type="ECO:0000313" key="2">
    <source>
        <dbReference type="EMBL" id="KAG1888476.1"/>
    </source>
</evidence>
<reference evidence="2" key="1">
    <citation type="journal article" date="2020" name="New Phytol.">
        <title>Comparative genomics reveals dynamic genome evolution in host specialist ectomycorrhizal fungi.</title>
        <authorList>
            <person name="Lofgren L.A."/>
            <person name="Nguyen N.H."/>
            <person name="Vilgalys R."/>
            <person name="Ruytinx J."/>
            <person name="Liao H.L."/>
            <person name="Branco S."/>
            <person name="Kuo A."/>
            <person name="LaButti K."/>
            <person name="Lipzen A."/>
            <person name="Andreopoulos W."/>
            <person name="Pangilinan J."/>
            <person name="Riley R."/>
            <person name="Hundley H."/>
            <person name="Na H."/>
            <person name="Barry K."/>
            <person name="Grigoriev I.V."/>
            <person name="Stajich J.E."/>
            <person name="Kennedy P.G."/>
        </authorList>
    </citation>
    <scope>NUCLEOTIDE SEQUENCE</scope>
    <source>
        <strain evidence="2">FC203</strain>
    </source>
</reference>
<dbReference type="EMBL" id="JABBWK010000178">
    <property type="protein sequence ID" value="KAG1888476.1"/>
    <property type="molecule type" value="Genomic_DNA"/>
</dbReference>
<gene>
    <name evidence="2" type="ORF">F5891DRAFT_1199182</name>
</gene>
<protein>
    <submittedName>
        <fullName evidence="2">Uncharacterized protein</fullName>
    </submittedName>
</protein>
<proteinExistence type="predicted"/>